<reference evidence="1 2" key="1">
    <citation type="journal article" date="2020" name="Genome Biol. Evol.">
        <title>Rhizobium dioscoreae sp. nov., a plant growth-promoting bacterium isolated from yam (Dioscorea species).</title>
        <authorList>
            <person name="Ouyabe M."/>
            <person name="Tanaka N."/>
            <person name="Shiwa Y."/>
            <person name="Fujita N."/>
            <person name="Kikuno H."/>
            <person name="Babil P."/>
            <person name="Shiwachi H."/>
        </authorList>
    </citation>
    <scope>NUCLEOTIDE SEQUENCE [LARGE SCALE GENOMIC DNA]</scope>
    <source>
        <strain evidence="1 2">S-93</strain>
    </source>
</reference>
<comment type="caution">
    <text evidence="1">The sequence shown here is derived from an EMBL/GenBank/DDBJ whole genome shotgun (WGS) entry which is preliminary data.</text>
</comment>
<name>A0ABQ0ZDW5_9HYPH</name>
<protein>
    <submittedName>
        <fullName evidence="1">Uncharacterized protein</fullName>
    </submittedName>
</protein>
<dbReference type="InterPro" id="IPR045510">
    <property type="entry name" value="DUF6481"/>
</dbReference>
<dbReference type="EMBL" id="BLAJ01000027">
    <property type="protein sequence ID" value="GES53725.1"/>
    <property type="molecule type" value="Genomic_DNA"/>
</dbReference>
<dbReference type="RefSeq" id="WP_152095029.1">
    <property type="nucleotide sequence ID" value="NZ_BLAJ01000027.1"/>
</dbReference>
<dbReference type="Proteomes" id="UP000390335">
    <property type="component" value="Unassembled WGS sequence"/>
</dbReference>
<sequence length="115" mass="12905">MTHHGNKELADRRAAAAGAKASLLQGYRAAKTAAKPSRLARQAERLSLVEAREARRVERDRLTLVERTRLEAAAAAETEARKSAENMRLARIVEDEAARKAERDRRYANRKARQA</sequence>
<organism evidence="1 2">
    <name type="scientific">Rhizobium dioscoreae</name>
    <dbReference type="NCBI Taxonomy" id="2653122"/>
    <lineage>
        <taxon>Bacteria</taxon>
        <taxon>Pseudomonadati</taxon>
        <taxon>Pseudomonadota</taxon>
        <taxon>Alphaproteobacteria</taxon>
        <taxon>Hyphomicrobiales</taxon>
        <taxon>Rhizobiaceae</taxon>
        <taxon>Rhizobium/Agrobacterium group</taxon>
        <taxon>Rhizobium</taxon>
    </lineage>
</organism>
<evidence type="ECO:0000313" key="1">
    <source>
        <dbReference type="EMBL" id="GES53725.1"/>
    </source>
</evidence>
<keyword evidence="2" id="KW-1185">Reference proteome</keyword>
<accession>A0ABQ0ZDW5</accession>
<dbReference type="Pfam" id="PF20089">
    <property type="entry name" value="DUF6481"/>
    <property type="match status" value="1"/>
</dbReference>
<evidence type="ECO:0000313" key="2">
    <source>
        <dbReference type="Proteomes" id="UP000390335"/>
    </source>
</evidence>
<proteinExistence type="predicted"/>
<gene>
    <name evidence="1" type="ORF">RsS93_63390</name>
</gene>